<sequence>MASGKIKIKNFPDDVPFEKIPRELLQSCDTNSVHNKNMSLQAIGLLCNIRSYADTWDLHKTELYKRYAKNKEFSVRSAWDELVENNYIIQLKVRDGSKWVYIYYANVHPFTQEEIQEIERSEGGKTVKKFAAPYSKKETENKDNQNDEKEAENKNNQSDEKEQIPASSEDKSREVPIDLGDYFEGNEKSKRQRDEKEIKEAEVSNLPFHLKSYLMNFPLDELQIVKASLLIGKTIYNTSEPDTAKRLMLEDVEYELIAMLKRIKRKMYEKQEDIKDLDSYIKKSTLTVFERYALDTFEDIEV</sequence>
<feature type="compositionally biased region" description="Basic and acidic residues" evidence="1">
    <location>
        <begin position="185"/>
        <end position="198"/>
    </location>
</feature>
<protein>
    <submittedName>
        <fullName evidence="2">Uncharacterized protein</fullName>
    </submittedName>
</protein>
<dbReference type="AlphaFoldDB" id="A0A517CM86"/>
<name>A0A517CM86_MAMSC</name>
<accession>A0A517CM86</accession>
<geneLocation type="plasmid" evidence="2">
    <name>pSSLNP162</name>
</geneLocation>
<keyword evidence="2" id="KW-0614">Plasmid</keyword>
<evidence type="ECO:0000256" key="1">
    <source>
        <dbReference type="SAM" id="MobiDB-lite"/>
    </source>
</evidence>
<dbReference type="RefSeq" id="WP_152292171.1">
    <property type="nucleotide sequence ID" value="NZ_CAJVGN010000002.1"/>
</dbReference>
<evidence type="ECO:0000313" key="2">
    <source>
        <dbReference type="EMBL" id="QDR66127.1"/>
    </source>
</evidence>
<proteinExistence type="predicted"/>
<reference evidence="2" key="1">
    <citation type="submission" date="2019-07" db="EMBL/GenBank/DDBJ databases">
        <title>Draft Genome Sequence of Megaplasmid-Bearing Staphylococcus scuiri strain B9-58B Isolated from Retail Pork.</title>
        <authorList>
            <person name="Neyaz L."/>
            <person name="Karki A.B."/>
            <person name="Fakhr M.K."/>
        </authorList>
    </citation>
    <scope>NUCLEOTIDE SEQUENCE</scope>
    <source>
        <strain evidence="2">B9-58B</strain>
        <plasmid evidence="2">pSSLNP162</plasmid>
    </source>
</reference>
<feature type="compositionally biased region" description="Basic and acidic residues" evidence="1">
    <location>
        <begin position="135"/>
        <end position="176"/>
    </location>
</feature>
<gene>
    <name evidence="2" type="ORF">FPV13_14605</name>
</gene>
<organism evidence="2">
    <name type="scientific">Mammaliicoccus sciuri</name>
    <name type="common">Staphylococcus sciuri</name>
    <dbReference type="NCBI Taxonomy" id="1296"/>
    <lineage>
        <taxon>Bacteria</taxon>
        <taxon>Bacillati</taxon>
        <taxon>Bacillota</taxon>
        <taxon>Bacilli</taxon>
        <taxon>Bacillales</taxon>
        <taxon>Staphylococcaceae</taxon>
        <taxon>Mammaliicoccus</taxon>
    </lineage>
</organism>
<dbReference type="EMBL" id="CP041918">
    <property type="protein sequence ID" value="QDR66127.1"/>
    <property type="molecule type" value="Genomic_DNA"/>
</dbReference>
<feature type="region of interest" description="Disordered" evidence="1">
    <location>
        <begin position="130"/>
        <end position="198"/>
    </location>
</feature>